<dbReference type="SUPFAM" id="SSF56281">
    <property type="entry name" value="Metallo-hydrolase/oxidoreductase"/>
    <property type="match status" value="1"/>
</dbReference>
<protein>
    <submittedName>
        <fullName evidence="2">Glyoxylase, beta-lactamase superfamily II</fullName>
    </submittedName>
</protein>
<dbReference type="SMART" id="SM00849">
    <property type="entry name" value="Lactamase_B"/>
    <property type="match status" value="1"/>
</dbReference>
<proteinExistence type="predicted"/>
<feature type="domain" description="Metallo-beta-lactamase" evidence="1">
    <location>
        <begin position="37"/>
        <end position="217"/>
    </location>
</feature>
<evidence type="ECO:0000313" key="3">
    <source>
        <dbReference type="Proteomes" id="UP000198417"/>
    </source>
</evidence>
<dbReference type="InterPro" id="IPR001279">
    <property type="entry name" value="Metallo-B-lactamas"/>
</dbReference>
<dbReference type="Gene3D" id="1.10.10.10">
    <property type="entry name" value="Winged helix-like DNA-binding domain superfamily/Winged helix DNA-binding domain"/>
    <property type="match status" value="1"/>
</dbReference>
<dbReference type="PANTHER" id="PTHR23131:SF0">
    <property type="entry name" value="ENDORIBONUCLEASE LACTB2"/>
    <property type="match status" value="1"/>
</dbReference>
<evidence type="ECO:0000313" key="2">
    <source>
        <dbReference type="EMBL" id="SNR52684.1"/>
    </source>
</evidence>
<organism evidence="2 3">
    <name type="scientific">Puniceibacterium sediminis</name>
    <dbReference type="NCBI Taxonomy" id="1608407"/>
    <lineage>
        <taxon>Bacteria</taxon>
        <taxon>Pseudomonadati</taxon>
        <taxon>Pseudomonadota</taxon>
        <taxon>Alphaproteobacteria</taxon>
        <taxon>Rhodobacterales</taxon>
        <taxon>Paracoccaceae</taxon>
        <taxon>Puniceibacterium</taxon>
    </lineage>
</organism>
<dbReference type="Proteomes" id="UP000198417">
    <property type="component" value="Unassembled WGS sequence"/>
</dbReference>
<dbReference type="InterPro" id="IPR050662">
    <property type="entry name" value="Sec-metab_biosynth-thioest"/>
</dbReference>
<dbReference type="RefSeq" id="WP_089270582.1">
    <property type="nucleotide sequence ID" value="NZ_FZNN01000008.1"/>
</dbReference>
<keyword evidence="3" id="KW-1185">Reference proteome</keyword>
<dbReference type="PANTHER" id="PTHR23131">
    <property type="entry name" value="ENDORIBONUCLEASE LACTB2"/>
    <property type="match status" value="1"/>
</dbReference>
<dbReference type="Pfam" id="PF17778">
    <property type="entry name" value="WHD_BLACT"/>
    <property type="match status" value="1"/>
</dbReference>
<accession>A0A238X2N8</accession>
<dbReference type="CDD" id="cd16278">
    <property type="entry name" value="metallo-hydrolase-like_MBL-fold"/>
    <property type="match status" value="1"/>
</dbReference>
<dbReference type="AlphaFoldDB" id="A0A238X2N8"/>
<dbReference type="InterPro" id="IPR036866">
    <property type="entry name" value="RibonucZ/Hydroxyglut_hydro"/>
</dbReference>
<dbReference type="InterPro" id="IPR041516">
    <property type="entry name" value="LACTB2_WH"/>
</dbReference>
<dbReference type="Gene3D" id="3.60.15.10">
    <property type="entry name" value="Ribonuclease Z/Hydroxyacylglutathione hydrolase-like"/>
    <property type="match status" value="1"/>
</dbReference>
<name>A0A238X2N8_9RHOB</name>
<dbReference type="Pfam" id="PF00753">
    <property type="entry name" value="Lactamase_B"/>
    <property type="match status" value="1"/>
</dbReference>
<dbReference type="OrthoDB" id="9788263at2"/>
<dbReference type="EMBL" id="FZNN01000008">
    <property type="protein sequence ID" value="SNR52684.1"/>
    <property type="molecule type" value="Genomic_DNA"/>
</dbReference>
<gene>
    <name evidence="2" type="ORF">SAMN06265370_108182</name>
</gene>
<dbReference type="InterPro" id="IPR036388">
    <property type="entry name" value="WH-like_DNA-bd_sf"/>
</dbReference>
<evidence type="ECO:0000259" key="1">
    <source>
        <dbReference type="SMART" id="SM00849"/>
    </source>
</evidence>
<reference evidence="2 3" key="1">
    <citation type="submission" date="2017-06" db="EMBL/GenBank/DDBJ databases">
        <authorList>
            <person name="Kim H.J."/>
            <person name="Triplett B.A."/>
        </authorList>
    </citation>
    <scope>NUCLEOTIDE SEQUENCE [LARGE SCALE GENOMIC DNA]</scope>
    <source>
        <strain evidence="2 3">DSM 29052</strain>
    </source>
</reference>
<sequence length="306" mass="32227">MSDPDPSFAPPVGTAEDLSDGLRRLLAPNPSPMTFRGTNTYLLGTRGIAVIDPGPQDERHLDAILAALRPGQEISHIVVTHAHLDHSPLSRRLSEVTGAPVLAFGNALAGRSTIMQELAASGLVGGGEGVDAGFEPDIALPDGAVIEGDGWHLDVVHTPGHFGNHIALGWGDALFCGDLVMGWATSLVSPPDGDLSDFMASARRLQSGPWRQFHPGHGAPLIQPQERLAWLINHRLSREASILAELDSGPAGAADLARRIYTDTPAALIPAATRNVLAHLVDLTSKSVVTPVDALTADALFSRLRG</sequence>